<dbReference type="Pfam" id="PF02460">
    <property type="entry name" value="Patched"/>
    <property type="match status" value="1"/>
</dbReference>
<keyword evidence="7" id="KW-0325">Glycoprotein</keyword>
<evidence type="ECO:0000256" key="9">
    <source>
        <dbReference type="SAM" id="Phobius"/>
    </source>
</evidence>
<dbReference type="FunFam" id="1.20.1640.10:FF:000013">
    <property type="entry name" value="PaTched Related family"/>
    <property type="match status" value="1"/>
</dbReference>
<dbReference type="Proteomes" id="UP000031036">
    <property type="component" value="Unassembled WGS sequence"/>
</dbReference>
<dbReference type="SUPFAM" id="SSF82866">
    <property type="entry name" value="Multidrug efflux transporter AcrB transmembrane domain"/>
    <property type="match status" value="2"/>
</dbReference>
<comment type="similarity">
    <text evidence="2">Belongs to the patched family.</text>
</comment>
<feature type="compositionally biased region" description="Basic and acidic residues" evidence="8">
    <location>
        <begin position="1025"/>
        <end position="1049"/>
    </location>
</feature>
<feature type="domain" description="SSD" evidence="10">
    <location>
        <begin position="296"/>
        <end position="389"/>
    </location>
</feature>
<comment type="subcellular location">
    <subcellularLocation>
        <location evidence="1">Cell membrane</location>
        <topology evidence="1">Multi-pass membrane protein</topology>
    </subcellularLocation>
</comment>
<dbReference type="GO" id="GO:0030659">
    <property type="term" value="C:cytoplasmic vesicle membrane"/>
    <property type="evidence" value="ECO:0007669"/>
    <property type="project" value="TreeGrafter"/>
</dbReference>
<keyword evidence="5 9" id="KW-1133">Transmembrane helix</keyword>
<feature type="transmembrane region" description="Helical" evidence="9">
    <location>
        <begin position="761"/>
        <end position="782"/>
    </location>
</feature>
<evidence type="ECO:0000256" key="3">
    <source>
        <dbReference type="ARBA" id="ARBA00022475"/>
    </source>
</evidence>
<keyword evidence="6 9" id="KW-0472">Membrane</keyword>
<dbReference type="PROSITE" id="PS50156">
    <property type="entry name" value="SSD"/>
    <property type="match status" value="1"/>
</dbReference>
<evidence type="ECO:0000256" key="2">
    <source>
        <dbReference type="ARBA" id="ARBA00005585"/>
    </source>
</evidence>
<organism evidence="11 12">
    <name type="scientific">Toxocara canis</name>
    <name type="common">Canine roundworm</name>
    <dbReference type="NCBI Taxonomy" id="6265"/>
    <lineage>
        <taxon>Eukaryota</taxon>
        <taxon>Metazoa</taxon>
        <taxon>Ecdysozoa</taxon>
        <taxon>Nematoda</taxon>
        <taxon>Chromadorea</taxon>
        <taxon>Rhabditida</taxon>
        <taxon>Spirurina</taxon>
        <taxon>Ascaridomorpha</taxon>
        <taxon>Ascaridoidea</taxon>
        <taxon>Toxocaridae</taxon>
        <taxon>Toxocara</taxon>
    </lineage>
</organism>
<sequence>MPASFDYLIHRAFFQWGLLAHRFRLALLIAPILLTVFLSAGFIYIKQQTTIDPQYVFSPKSAPWRYERDVLSQHWPLNEQEFWPGKSYDYNGYIDIIAAGKFDRERGRPNMLSASYLNELERINQYIIHNLTISVTHNGKMYEVGYTDLCMSYDWKCYLNDHITMLMPKNKWADFRGKLAELANDIITNEEGHFDYVRAVRLTYNVREEKVGNVSYLWRKKVATYLADTNNPASGLIEFGMYHNESLPEGLQQVADSLTPKFAVTCTILFAFCGLSCVVLLNHNGFFAPDWVRSKPSIALAGIGVDDMFIMSAAWHRTNPDLSVARRLAETLAEAAVAISITSITDMLSFGIGCVTTLPSVQLFCMYTFAGITFTYLYQLTFFTAVMAYAGEWESHGLHAVTLKPAIDPRDADTLFKRLFMVGSAPRKDSLQRTDKIAPTYRIPTPIIQITSPKGITKAPPLSTKNNTLSIMEKINDAFVRLESKMDHSDQGLSAHHDRETFISKIFREVYGPFLLTESTKKAVLFIYLIYISFAILGCSMVEEGLNPKFLVRESFYLNKFYVLMDETFWREGLQMQVVVNSPPDFFNHFDRKKFQAMLDEFENTEFTMKHNATMLWLDAYERKLDEESKQLKIPLPKTNEEWYERCREWLITAGGRRLWEKDVVWGKNSSDPETYNHLYAFRFQLGLRNYRTPTDHVRSAQLMRAIAAKYSQFNVTTFHEYYPFVDQYIELKPALIRNCILALISMLIVSFIMIPNYGAAFAIAGAICSIDVGVVGYMTFWGVRLESVSMITVIMSIGFAVDLSAHIGYAYVKAHGDRKKKAIEALETIGWPVFLGAFSTVVGILVLVTVDAYIVQIFFKTIFLVIVFSMMHGLIFLPVLLTFVLPHAKDRDAEHEIPETVCKKDDSANRQPIKDKEELECARIDESSLAEIDLSDPVEKEQHTDSRVMDAGEAESKPVEETESNQKAINNNSFDDEIQSAENVSATKDGNLEESGQEHLKRSQGKNDAVNILPTEPGLRLLHSKIEKHESRAEMCSETENKKRDDFSHRRKSQPSEQDKRKMLEVESFQEAERLAAISDNKSGVSV</sequence>
<proteinExistence type="inferred from homology"/>
<dbReference type="GO" id="GO:0006897">
    <property type="term" value="P:endocytosis"/>
    <property type="evidence" value="ECO:0007669"/>
    <property type="project" value="TreeGrafter"/>
</dbReference>
<feature type="transmembrane region" description="Helical" evidence="9">
    <location>
        <begin position="367"/>
        <end position="390"/>
    </location>
</feature>
<feature type="compositionally biased region" description="Basic and acidic residues" evidence="8">
    <location>
        <begin position="938"/>
        <end position="961"/>
    </location>
</feature>
<dbReference type="GO" id="GO:0005886">
    <property type="term" value="C:plasma membrane"/>
    <property type="evidence" value="ECO:0007669"/>
    <property type="project" value="UniProtKB-SubCell"/>
</dbReference>
<protein>
    <submittedName>
        <fullName evidence="11">Patched domain-containing protein 3</fullName>
    </submittedName>
</protein>
<evidence type="ECO:0000256" key="1">
    <source>
        <dbReference type="ARBA" id="ARBA00004651"/>
    </source>
</evidence>
<keyword evidence="3" id="KW-1003">Cell membrane</keyword>
<dbReference type="InterPro" id="IPR003392">
    <property type="entry name" value="PTHD_SSD"/>
</dbReference>
<dbReference type="InterPro" id="IPR000731">
    <property type="entry name" value="SSD"/>
</dbReference>
<feature type="transmembrane region" description="Helical" evidence="9">
    <location>
        <begin position="863"/>
        <end position="886"/>
    </location>
</feature>
<dbReference type="PANTHER" id="PTHR10796:SF191">
    <property type="entry name" value="SSD DOMAIN-CONTAINING PROTEIN"/>
    <property type="match status" value="1"/>
</dbReference>
<reference evidence="11 12" key="1">
    <citation type="submission" date="2014-11" db="EMBL/GenBank/DDBJ databases">
        <title>Genetic blueprint of the zoonotic pathogen Toxocara canis.</title>
        <authorList>
            <person name="Zhu X.-Q."/>
            <person name="Korhonen P.K."/>
            <person name="Cai H."/>
            <person name="Young N.D."/>
            <person name="Nejsum P."/>
            <person name="von Samson-Himmelstjerna G."/>
            <person name="Boag P.R."/>
            <person name="Tan P."/>
            <person name="Li Q."/>
            <person name="Min J."/>
            <person name="Yang Y."/>
            <person name="Wang X."/>
            <person name="Fang X."/>
            <person name="Hall R.S."/>
            <person name="Hofmann A."/>
            <person name="Sternberg P.W."/>
            <person name="Jex A.R."/>
            <person name="Gasser R.B."/>
        </authorList>
    </citation>
    <scope>NUCLEOTIDE SEQUENCE [LARGE SCALE GENOMIC DNA]</scope>
    <source>
        <strain evidence="11">PN_DK_2014</strain>
    </source>
</reference>
<gene>
    <name evidence="11" type="primary">Ptchd3</name>
    <name evidence="11" type="ORF">Tcan_18231</name>
</gene>
<evidence type="ECO:0000313" key="11">
    <source>
        <dbReference type="EMBL" id="KHN76711.1"/>
    </source>
</evidence>
<comment type="caution">
    <text evidence="11">The sequence shown here is derived from an EMBL/GenBank/DDBJ whole genome shotgun (WGS) entry which is preliminary data.</text>
</comment>
<dbReference type="PANTHER" id="PTHR10796">
    <property type="entry name" value="PATCHED-RELATED"/>
    <property type="match status" value="1"/>
</dbReference>
<feature type="region of interest" description="Disordered" evidence="8">
    <location>
        <begin position="933"/>
        <end position="1066"/>
    </location>
</feature>
<name>A0A0B2V079_TOXCA</name>
<accession>A0A0B2V079</accession>
<dbReference type="Gene3D" id="1.20.1640.10">
    <property type="entry name" value="Multidrug efflux transporter AcrB transmembrane domain"/>
    <property type="match status" value="2"/>
</dbReference>
<keyword evidence="4 9" id="KW-0812">Transmembrane</keyword>
<feature type="transmembrane region" description="Helical" evidence="9">
    <location>
        <begin position="25"/>
        <end position="45"/>
    </location>
</feature>
<feature type="transmembrane region" description="Helical" evidence="9">
    <location>
        <begin position="789"/>
        <end position="810"/>
    </location>
</feature>
<evidence type="ECO:0000313" key="12">
    <source>
        <dbReference type="Proteomes" id="UP000031036"/>
    </source>
</evidence>
<feature type="transmembrane region" description="Helical" evidence="9">
    <location>
        <begin position="830"/>
        <end position="851"/>
    </location>
</feature>
<feature type="transmembrane region" description="Helical" evidence="9">
    <location>
        <begin position="523"/>
        <end position="542"/>
    </location>
</feature>
<evidence type="ECO:0000256" key="4">
    <source>
        <dbReference type="ARBA" id="ARBA00022692"/>
    </source>
</evidence>
<dbReference type="OMA" id="ITVIMCI"/>
<feature type="transmembrane region" description="Helical" evidence="9">
    <location>
        <begin position="736"/>
        <end position="755"/>
    </location>
</feature>
<evidence type="ECO:0000256" key="5">
    <source>
        <dbReference type="ARBA" id="ARBA00022989"/>
    </source>
</evidence>
<dbReference type="InterPro" id="IPR051697">
    <property type="entry name" value="Patched_domain-protein"/>
</dbReference>
<evidence type="ECO:0000256" key="8">
    <source>
        <dbReference type="SAM" id="MobiDB-lite"/>
    </source>
</evidence>
<keyword evidence="12" id="KW-1185">Reference proteome</keyword>
<dbReference type="AlphaFoldDB" id="A0A0B2V079"/>
<evidence type="ECO:0000256" key="7">
    <source>
        <dbReference type="ARBA" id="ARBA00023180"/>
    </source>
</evidence>
<dbReference type="EMBL" id="JPKZ01002476">
    <property type="protein sequence ID" value="KHN76711.1"/>
    <property type="molecule type" value="Genomic_DNA"/>
</dbReference>
<dbReference type="OrthoDB" id="6510177at2759"/>
<evidence type="ECO:0000256" key="6">
    <source>
        <dbReference type="ARBA" id="ARBA00023136"/>
    </source>
</evidence>
<evidence type="ECO:0000259" key="10">
    <source>
        <dbReference type="PROSITE" id="PS50156"/>
    </source>
</evidence>
<dbReference type="GO" id="GO:0018996">
    <property type="term" value="P:molting cycle, collagen and cuticulin-based cuticle"/>
    <property type="evidence" value="ECO:0007669"/>
    <property type="project" value="TreeGrafter"/>
</dbReference>
<feature type="transmembrane region" description="Helical" evidence="9">
    <location>
        <begin position="262"/>
        <end position="286"/>
    </location>
</feature>